<dbReference type="Proteomes" id="UP000078597">
    <property type="component" value="Unassembled WGS sequence"/>
</dbReference>
<feature type="non-terminal residue" evidence="2">
    <location>
        <position position="1"/>
    </location>
</feature>
<evidence type="ECO:0000256" key="1">
    <source>
        <dbReference type="SAM" id="MobiDB-lite"/>
    </source>
</evidence>
<gene>
    <name evidence="2" type="ORF">PMALA_078670</name>
</gene>
<proteinExistence type="predicted"/>
<feature type="region of interest" description="Disordered" evidence="1">
    <location>
        <begin position="102"/>
        <end position="144"/>
    </location>
</feature>
<protein>
    <submittedName>
        <fullName evidence="2">Uncharacterized protein</fullName>
    </submittedName>
</protein>
<organism evidence="2 3">
    <name type="scientific">Plasmodium malariae</name>
    <dbReference type="NCBI Taxonomy" id="5858"/>
    <lineage>
        <taxon>Eukaryota</taxon>
        <taxon>Sar</taxon>
        <taxon>Alveolata</taxon>
        <taxon>Apicomplexa</taxon>
        <taxon>Aconoidasida</taxon>
        <taxon>Haemosporida</taxon>
        <taxon>Plasmodiidae</taxon>
        <taxon>Plasmodium</taxon>
        <taxon>Plasmodium (Plasmodium)</taxon>
    </lineage>
</organism>
<dbReference type="EMBL" id="FLQW01006678">
    <property type="protein sequence ID" value="SBT00852.1"/>
    <property type="molecule type" value="Genomic_DNA"/>
</dbReference>
<sequence>IVEGIKHRIGLLDYLNRVELNLNAFAKIIEGRMISNDDVRSQLRSMQDLNENGVLSNLLENLENNKMDINADSFKTPTSFFVSHHLPMTICSFSDKSNLDEINEQGENNSNCNGNININKNKDIDKDSDEFNTVENPSSDEQKE</sequence>
<dbReference type="VEuPathDB" id="PlasmoDB:PmUG01_10015200"/>
<evidence type="ECO:0000313" key="3">
    <source>
        <dbReference type="Proteomes" id="UP000078597"/>
    </source>
</evidence>
<accession>A0A1A8X9A4</accession>
<dbReference type="AlphaFoldDB" id="A0A1A8X9A4"/>
<evidence type="ECO:0000313" key="2">
    <source>
        <dbReference type="EMBL" id="SBT00852.1"/>
    </source>
</evidence>
<feature type="compositionally biased region" description="Low complexity" evidence="1">
    <location>
        <begin position="105"/>
        <end position="119"/>
    </location>
</feature>
<name>A0A1A8X9A4_PLAMA</name>
<feature type="compositionally biased region" description="Polar residues" evidence="1">
    <location>
        <begin position="133"/>
        <end position="144"/>
    </location>
</feature>
<reference evidence="3" key="1">
    <citation type="submission" date="2016-05" db="EMBL/GenBank/DDBJ databases">
        <authorList>
            <person name="Naeem Raeece"/>
        </authorList>
    </citation>
    <scope>NUCLEOTIDE SEQUENCE [LARGE SCALE GENOMIC DNA]</scope>
</reference>